<feature type="domain" description="HemY N-terminal" evidence="11">
    <location>
        <begin position="30"/>
        <end position="129"/>
    </location>
</feature>
<evidence type="ECO:0000259" key="11">
    <source>
        <dbReference type="Pfam" id="PF07219"/>
    </source>
</evidence>
<evidence type="ECO:0000256" key="7">
    <source>
        <dbReference type="ARBA" id="ARBA00022989"/>
    </source>
</evidence>
<evidence type="ECO:0000256" key="3">
    <source>
        <dbReference type="ARBA" id="ARBA00004744"/>
    </source>
</evidence>
<dbReference type="NCBIfam" id="TIGR00540">
    <property type="entry name" value="TPR_hemY_coli"/>
    <property type="match status" value="1"/>
</dbReference>
<keyword evidence="5" id="KW-0997">Cell inner membrane</keyword>
<dbReference type="Proteomes" id="UP001566331">
    <property type="component" value="Unassembled WGS sequence"/>
</dbReference>
<keyword evidence="9" id="KW-0627">Porphyrin biosynthesis</keyword>
<dbReference type="InterPro" id="IPR011990">
    <property type="entry name" value="TPR-like_helical_dom_sf"/>
</dbReference>
<protein>
    <submittedName>
        <fullName evidence="12">Heme biosynthesis protein HemY</fullName>
    </submittedName>
</protein>
<keyword evidence="6 10" id="KW-0812">Transmembrane</keyword>
<dbReference type="Pfam" id="PF14559">
    <property type="entry name" value="TPR_19"/>
    <property type="match status" value="1"/>
</dbReference>
<dbReference type="SUPFAM" id="SSF48452">
    <property type="entry name" value="TPR-like"/>
    <property type="match status" value="1"/>
</dbReference>
<keyword evidence="13" id="KW-1185">Reference proteome</keyword>
<evidence type="ECO:0000313" key="13">
    <source>
        <dbReference type="Proteomes" id="UP001566331"/>
    </source>
</evidence>
<evidence type="ECO:0000256" key="5">
    <source>
        <dbReference type="ARBA" id="ARBA00022519"/>
    </source>
</evidence>
<dbReference type="InterPro" id="IPR005254">
    <property type="entry name" value="Heme_biosyn_assoc_TPR_pro"/>
</dbReference>
<organism evidence="12 13">
    <name type="scientific">Luteimonas salinilitoris</name>
    <dbReference type="NCBI Taxonomy" id="3237697"/>
    <lineage>
        <taxon>Bacteria</taxon>
        <taxon>Pseudomonadati</taxon>
        <taxon>Pseudomonadota</taxon>
        <taxon>Gammaproteobacteria</taxon>
        <taxon>Lysobacterales</taxon>
        <taxon>Lysobacteraceae</taxon>
        <taxon>Luteimonas</taxon>
    </lineage>
</organism>
<sequence length="417" mass="46139">MNLFRNLLFWIVLAVLGALLAQMLLTQDHGFVLVRYGGYDYTTTLVKAIGIAVLALLVLWLLWRVLSFPFRSWNRHRDRQSRARLGDGFEALHQGHYARAEKLLAQAAEDPHAEGPARVAAAQAAWARGDAARARQQLDGFGERHAGSRAIAAAELALAEDRPVDALVALDAPAAQPLPPRGLALRAEALAASGQAAQAYGLLGALRQQQAMPESRLAEYEIQWAAASLREADDANVLADRWEALSKTLRAEPAVVAAYADRAAALRWEEAATKSLEQALDVRWDETLAERYGTLPLGRLEHRREVAERWLRKHPSSPALLLTLARLASEQDQWSQAEGYLHRALAQGAGSEAWEALAHGYEARGDEARARLCYRNALRAGRGEPIEAFADRDLRQRIFDEAAGEDRDEHGMPRLRE</sequence>
<evidence type="ECO:0000313" key="12">
    <source>
        <dbReference type="EMBL" id="MEZ0475212.1"/>
    </source>
</evidence>
<evidence type="ECO:0000256" key="10">
    <source>
        <dbReference type="SAM" id="Phobius"/>
    </source>
</evidence>
<evidence type="ECO:0000256" key="2">
    <source>
        <dbReference type="ARBA" id="ARBA00004429"/>
    </source>
</evidence>
<comment type="pathway">
    <text evidence="3">Porphyrin-containing compound metabolism; protoheme biosynthesis.</text>
</comment>
<proteinExistence type="predicted"/>
<gene>
    <name evidence="12" type="ORF">AB6713_11375</name>
</gene>
<evidence type="ECO:0000256" key="8">
    <source>
        <dbReference type="ARBA" id="ARBA00023136"/>
    </source>
</evidence>
<dbReference type="EMBL" id="JBFWIC010000014">
    <property type="protein sequence ID" value="MEZ0475212.1"/>
    <property type="molecule type" value="Genomic_DNA"/>
</dbReference>
<evidence type="ECO:0000256" key="9">
    <source>
        <dbReference type="ARBA" id="ARBA00023244"/>
    </source>
</evidence>
<comment type="caution">
    <text evidence="12">The sequence shown here is derived from an EMBL/GenBank/DDBJ whole genome shotgun (WGS) entry which is preliminary data.</text>
</comment>
<evidence type="ECO:0000256" key="6">
    <source>
        <dbReference type="ARBA" id="ARBA00022692"/>
    </source>
</evidence>
<keyword evidence="4" id="KW-1003">Cell membrane</keyword>
<name>A0ABV4HR39_9GAMM</name>
<feature type="transmembrane region" description="Helical" evidence="10">
    <location>
        <begin position="7"/>
        <end position="25"/>
    </location>
</feature>
<accession>A0ABV4HR39</accession>
<dbReference type="Gene3D" id="1.25.40.10">
    <property type="entry name" value="Tetratricopeptide repeat domain"/>
    <property type="match status" value="1"/>
</dbReference>
<dbReference type="Pfam" id="PF07219">
    <property type="entry name" value="HemY_N"/>
    <property type="match status" value="1"/>
</dbReference>
<dbReference type="InterPro" id="IPR010817">
    <property type="entry name" value="HemY_N"/>
</dbReference>
<keyword evidence="7 10" id="KW-1133">Transmembrane helix</keyword>
<reference evidence="12 13" key="1">
    <citation type="submission" date="2024-07" db="EMBL/GenBank/DDBJ databases">
        <title>Luteimonas salilacus sp. nov., isolated from the shore soil of Salt Lake in Tibet of China.</title>
        <authorList>
            <person name="Zhang X."/>
            <person name="Li A."/>
        </authorList>
    </citation>
    <scope>NUCLEOTIDE SEQUENCE [LARGE SCALE GENOMIC DNA]</scope>
    <source>
        <strain evidence="12 13">B3-2-R+30</strain>
    </source>
</reference>
<dbReference type="RefSeq" id="WP_370564647.1">
    <property type="nucleotide sequence ID" value="NZ_JBFWIB010000009.1"/>
</dbReference>
<evidence type="ECO:0000256" key="1">
    <source>
        <dbReference type="ARBA" id="ARBA00002962"/>
    </source>
</evidence>
<keyword evidence="8 10" id="KW-0472">Membrane</keyword>
<evidence type="ECO:0000256" key="4">
    <source>
        <dbReference type="ARBA" id="ARBA00022475"/>
    </source>
</evidence>
<comment type="subcellular location">
    <subcellularLocation>
        <location evidence="2">Cell inner membrane</location>
        <topology evidence="2">Multi-pass membrane protein</topology>
    </subcellularLocation>
</comment>
<comment type="function">
    <text evidence="1">Involved in a late step of protoheme IX synthesis.</text>
</comment>
<feature type="transmembrane region" description="Helical" evidence="10">
    <location>
        <begin position="45"/>
        <end position="66"/>
    </location>
</feature>